<sequence length="210" mass="23191">MSILEYNGSGLVAMTGKNCVAIASDTRFGVQQTTISGDMERIFKVNNRTLIGLSGLQSDVLTVKQKLMQEVNLYTLNEDRDIKPSVFNNLVSGFLYGRRFGPYFVEPLVAGLEEVPGKPGEFKPFISGQDLLGASVFTNDFVVCGTSESSLFGTAESFYRPDMNAEELFETLSQTMLAAVDRDCLAGWGGVIHILTPEKYIRRKLKGRHD</sequence>
<dbReference type="PROSITE" id="PS51476">
    <property type="entry name" value="PROTEASOME_BETA_2"/>
    <property type="match status" value="1"/>
</dbReference>
<comment type="function">
    <text evidence="4">Component of the proteasome, a multicatalytic proteinase complex which is characterized by its ability to cleave peptides with Arg, Phe, Tyr, Leu, and Glu adjacent to the leaving group at neutral or slightly basic pH. The proteasome has an ATP-dependent proteolytic activity.</text>
</comment>
<gene>
    <name evidence="5" type="ORF">ASTO00021_LOCUS10379</name>
</gene>
<evidence type="ECO:0000256" key="2">
    <source>
        <dbReference type="ARBA" id="ARBA00022942"/>
    </source>
</evidence>
<comment type="subcellular location">
    <subcellularLocation>
        <location evidence="4">Cytoplasm</location>
    </subcellularLocation>
    <subcellularLocation>
        <location evidence="4">Nucleus</location>
    </subcellularLocation>
</comment>
<dbReference type="InterPro" id="IPR033811">
    <property type="entry name" value="Proteasome_beta_3"/>
</dbReference>
<dbReference type="GO" id="GO:0005634">
    <property type="term" value="C:nucleus"/>
    <property type="evidence" value="ECO:0007669"/>
    <property type="project" value="UniProtKB-SubCell"/>
</dbReference>
<dbReference type="CDD" id="cd03759">
    <property type="entry name" value="proteasome_beta_type_3"/>
    <property type="match status" value="1"/>
</dbReference>
<comment type="similarity">
    <text evidence="4">Belongs to the peptidase T1B family.</text>
</comment>
<name>A0A7S3PIC2_9STRA</name>
<dbReference type="GO" id="GO:0043161">
    <property type="term" value="P:proteasome-mediated ubiquitin-dependent protein catabolic process"/>
    <property type="evidence" value="ECO:0007669"/>
    <property type="project" value="InterPro"/>
</dbReference>
<evidence type="ECO:0000256" key="3">
    <source>
        <dbReference type="ARBA" id="ARBA00023242"/>
    </source>
</evidence>
<dbReference type="PROSITE" id="PS00854">
    <property type="entry name" value="PROTEASOME_BETA_1"/>
    <property type="match status" value="1"/>
</dbReference>
<dbReference type="PANTHER" id="PTHR32194">
    <property type="entry name" value="METALLOPROTEASE TLDD"/>
    <property type="match status" value="1"/>
</dbReference>
<dbReference type="AlphaFoldDB" id="A0A7S3PIC2"/>
<evidence type="ECO:0000313" key="5">
    <source>
        <dbReference type="EMBL" id="CAE0440239.1"/>
    </source>
</evidence>
<protein>
    <recommendedName>
        <fullName evidence="4">Proteasome subunit beta</fullName>
    </recommendedName>
</protein>
<comment type="subunit">
    <text evidence="4">Component of the proteasome complex.</text>
</comment>
<dbReference type="GO" id="GO:0019774">
    <property type="term" value="C:proteasome core complex, beta-subunit complex"/>
    <property type="evidence" value="ECO:0007669"/>
    <property type="project" value="InterPro"/>
</dbReference>
<proteinExistence type="inferred from homology"/>
<dbReference type="EMBL" id="HBIN01013731">
    <property type="protein sequence ID" value="CAE0440239.1"/>
    <property type="molecule type" value="Transcribed_RNA"/>
</dbReference>
<evidence type="ECO:0000256" key="1">
    <source>
        <dbReference type="ARBA" id="ARBA00022490"/>
    </source>
</evidence>
<dbReference type="PANTHER" id="PTHR32194:SF10">
    <property type="entry name" value="PROTEASOME SUBUNIT BETA TYPE-3"/>
    <property type="match status" value="1"/>
</dbReference>
<keyword evidence="2 4" id="KW-0647">Proteasome</keyword>
<dbReference type="InterPro" id="IPR023333">
    <property type="entry name" value="Proteasome_suB-type"/>
</dbReference>
<dbReference type="InterPro" id="IPR001353">
    <property type="entry name" value="Proteasome_sua/b"/>
</dbReference>
<organism evidence="5">
    <name type="scientific">Aplanochytrium stocchinoi</name>
    <dbReference type="NCBI Taxonomy" id="215587"/>
    <lineage>
        <taxon>Eukaryota</taxon>
        <taxon>Sar</taxon>
        <taxon>Stramenopiles</taxon>
        <taxon>Bigyra</taxon>
        <taxon>Labyrinthulomycetes</taxon>
        <taxon>Thraustochytrida</taxon>
        <taxon>Thraustochytriidae</taxon>
        <taxon>Aplanochytrium</taxon>
    </lineage>
</organism>
<dbReference type="GO" id="GO:0005737">
    <property type="term" value="C:cytoplasm"/>
    <property type="evidence" value="ECO:0007669"/>
    <property type="project" value="UniProtKB-SubCell"/>
</dbReference>
<keyword evidence="3 4" id="KW-0539">Nucleus</keyword>
<dbReference type="Pfam" id="PF00227">
    <property type="entry name" value="Proteasome"/>
    <property type="match status" value="1"/>
</dbReference>
<keyword evidence="1 4" id="KW-0963">Cytoplasm</keyword>
<evidence type="ECO:0000256" key="4">
    <source>
        <dbReference type="RuleBase" id="RU004203"/>
    </source>
</evidence>
<dbReference type="SUPFAM" id="SSF56235">
    <property type="entry name" value="N-terminal nucleophile aminohydrolases (Ntn hydrolases)"/>
    <property type="match status" value="1"/>
</dbReference>
<dbReference type="InterPro" id="IPR016050">
    <property type="entry name" value="Proteasome_bsu_CS"/>
</dbReference>
<accession>A0A7S3PIC2</accession>
<reference evidence="5" key="1">
    <citation type="submission" date="2021-01" db="EMBL/GenBank/DDBJ databases">
        <authorList>
            <person name="Corre E."/>
            <person name="Pelletier E."/>
            <person name="Niang G."/>
            <person name="Scheremetjew M."/>
            <person name="Finn R."/>
            <person name="Kale V."/>
            <person name="Holt S."/>
            <person name="Cochrane G."/>
            <person name="Meng A."/>
            <person name="Brown T."/>
            <person name="Cohen L."/>
        </authorList>
    </citation>
    <scope>NUCLEOTIDE SEQUENCE</scope>
    <source>
        <strain evidence="5">GSBS06</strain>
    </source>
</reference>
<dbReference type="InterPro" id="IPR029055">
    <property type="entry name" value="Ntn_hydrolases_N"/>
</dbReference>
<dbReference type="Gene3D" id="3.60.20.10">
    <property type="entry name" value="Glutamine Phosphoribosylpyrophosphate, subunit 1, domain 1"/>
    <property type="match status" value="1"/>
</dbReference>